<evidence type="ECO:0000313" key="2">
    <source>
        <dbReference type="Proteomes" id="UP001386955"/>
    </source>
</evidence>
<proteinExistence type="predicted"/>
<dbReference type="EMBL" id="JAYMYS010000007">
    <property type="protein sequence ID" value="KAK7386486.1"/>
    <property type="molecule type" value="Genomic_DNA"/>
</dbReference>
<accession>A0AAN9S0L9</accession>
<comment type="caution">
    <text evidence="1">The sequence shown here is derived from an EMBL/GenBank/DDBJ whole genome shotgun (WGS) entry which is preliminary data.</text>
</comment>
<name>A0AAN9S0L9_PSOTE</name>
<gene>
    <name evidence="1" type="ORF">VNO78_26752</name>
</gene>
<protein>
    <submittedName>
        <fullName evidence="1">Uncharacterized protein</fullName>
    </submittedName>
</protein>
<sequence length="115" mass="13114">MSRTSTDIYTFASVAYERISKFCKNVVFIVMLYRASPTKLCFRKGTIMEILGCFHPAVDKSYGGTNLVYVPKYACSRLLAKNQLEKNIEGKLPKQNSILDLGSTKVQFQFYIRLP</sequence>
<keyword evidence="2" id="KW-1185">Reference proteome</keyword>
<evidence type="ECO:0000313" key="1">
    <source>
        <dbReference type="EMBL" id="KAK7386486.1"/>
    </source>
</evidence>
<dbReference type="AlphaFoldDB" id="A0AAN9S0L9"/>
<dbReference type="Proteomes" id="UP001386955">
    <property type="component" value="Unassembled WGS sequence"/>
</dbReference>
<organism evidence="1 2">
    <name type="scientific">Psophocarpus tetragonolobus</name>
    <name type="common">Winged bean</name>
    <name type="synonym">Dolichos tetragonolobus</name>
    <dbReference type="NCBI Taxonomy" id="3891"/>
    <lineage>
        <taxon>Eukaryota</taxon>
        <taxon>Viridiplantae</taxon>
        <taxon>Streptophyta</taxon>
        <taxon>Embryophyta</taxon>
        <taxon>Tracheophyta</taxon>
        <taxon>Spermatophyta</taxon>
        <taxon>Magnoliopsida</taxon>
        <taxon>eudicotyledons</taxon>
        <taxon>Gunneridae</taxon>
        <taxon>Pentapetalae</taxon>
        <taxon>rosids</taxon>
        <taxon>fabids</taxon>
        <taxon>Fabales</taxon>
        <taxon>Fabaceae</taxon>
        <taxon>Papilionoideae</taxon>
        <taxon>50 kb inversion clade</taxon>
        <taxon>NPAAA clade</taxon>
        <taxon>indigoferoid/millettioid clade</taxon>
        <taxon>Phaseoleae</taxon>
        <taxon>Psophocarpus</taxon>
    </lineage>
</organism>
<reference evidence="1 2" key="1">
    <citation type="submission" date="2024-01" db="EMBL/GenBank/DDBJ databases">
        <title>The genomes of 5 underutilized Papilionoideae crops provide insights into root nodulation and disease resistanc.</title>
        <authorList>
            <person name="Jiang F."/>
        </authorList>
    </citation>
    <scope>NUCLEOTIDE SEQUENCE [LARGE SCALE GENOMIC DNA]</scope>
    <source>
        <strain evidence="1">DUOXIRENSHENG_FW03</strain>
        <tissue evidence="1">Leaves</tissue>
    </source>
</reference>